<dbReference type="SMART" id="SM00560">
    <property type="entry name" value="LamGL"/>
    <property type="match status" value="1"/>
</dbReference>
<dbReference type="InterPro" id="IPR013320">
    <property type="entry name" value="ConA-like_dom_sf"/>
</dbReference>
<evidence type="ECO:0000256" key="2">
    <source>
        <dbReference type="ARBA" id="ARBA00023157"/>
    </source>
</evidence>
<feature type="domain" description="LamG-like jellyroll fold" evidence="3">
    <location>
        <begin position="106"/>
        <end position="238"/>
    </location>
</feature>
<keyword evidence="2" id="KW-1015">Disulfide bond</keyword>
<dbReference type="GO" id="GO:0030246">
    <property type="term" value="F:carbohydrate binding"/>
    <property type="evidence" value="ECO:0007669"/>
    <property type="project" value="UniProtKB-KW"/>
</dbReference>
<reference evidence="4" key="1">
    <citation type="submission" date="2020-03" db="EMBL/GenBank/DDBJ databases">
        <title>The deep terrestrial virosphere.</title>
        <authorList>
            <person name="Holmfeldt K."/>
            <person name="Nilsson E."/>
            <person name="Simone D."/>
            <person name="Lopez-Fernandez M."/>
            <person name="Wu X."/>
            <person name="de Brujin I."/>
            <person name="Lundin D."/>
            <person name="Andersson A."/>
            <person name="Bertilsson S."/>
            <person name="Dopson M."/>
        </authorList>
    </citation>
    <scope>NUCLEOTIDE SEQUENCE</scope>
    <source>
        <strain evidence="4">MM415A00868</strain>
    </source>
</reference>
<gene>
    <name evidence="4" type="ORF">MM415A00868_0006</name>
</gene>
<evidence type="ECO:0000256" key="1">
    <source>
        <dbReference type="ARBA" id="ARBA00022729"/>
    </source>
</evidence>
<sequence>MTYSSIIAPKVAEGWVSHQTNLGVNSYDLDELYSPDTAFQRSKVLDAVSPKYSPNKTYIFDRSAYRNHGTITGATWTRLPSGLWVLSFDGGDYVQVTNAASLQLTTAISIEAWVNPSLLGVYGILEKGPFDNNYGDYTLLMQSNGKIRFALNASNGLRDAATALVASVPSHVVATYSTTSQRMKLYINGVKEAVETTYSTAISTSDNNLHVGQYYGAGYHWVGLIGLVRLHGTELSATTITQHYQQERHLFGV</sequence>
<dbReference type="AlphaFoldDB" id="A0A6M3KDD8"/>
<keyword evidence="1" id="KW-0732">Signal</keyword>
<dbReference type="InterPro" id="IPR006558">
    <property type="entry name" value="LamG-like"/>
</dbReference>
<dbReference type="Pfam" id="PF13385">
    <property type="entry name" value="Laminin_G_3"/>
    <property type="match status" value="1"/>
</dbReference>
<evidence type="ECO:0000313" key="4">
    <source>
        <dbReference type="EMBL" id="QJA79538.1"/>
    </source>
</evidence>
<protein>
    <submittedName>
        <fullName evidence="4">Putative lectin/glucanase superfamily protein</fullName>
    </submittedName>
</protein>
<proteinExistence type="predicted"/>
<name>A0A6M3KDD8_9ZZZZ</name>
<organism evidence="4">
    <name type="scientific">viral metagenome</name>
    <dbReference type="NCBI Taxonomy" id="1070528"/>
    <lineage>
        <taxon>unclassified sequences</taxon>
        <taxon>metagenomes</taxon>
        <taxon>organismal metagenomes</taxon>
    </lineage>
</organism>
<dbReference type="EMBL" id="MT142385">
    <property type="protein sequence ID" value="QJA79538.1"/>
    <property type="molecule type" value="Genomic_DNA"/>
</dbReference>
<dbReference type="SUPFAM" id="SSF49899">
    <property type="entry name" value="Concanavalin A-like lectins/glucanases"/>
    <property type="match status" value="1"/>
</dbReference>
<evidence type="ECO:0000259" key="3">
    <source>
        <dbReference type="SMART" id="SM00560"/>
    </source>
</evidence>
<accession>A0A6M3KDD8</accession>
<dbReference type="Gene3D" id="2.60.120.200">
    <property type="match status" value="1"/>
</dbReference>
<keyword evidence="4" id="KW-0430">Lectin</keyword>